<dbReference type="EMBL" id="AM406670">
    <property type="protein sequence ID" value="CAL93566.1"/>
    <property type="molecule type" value="Genomic_DNA"/>
</dbReference>
<dbReference type="RefSeq" id="WP_011764683.1">
    <property type="nucleotide sequence ID" value="NC_008702.1"/>
</dbReference>
<dbReference type="KEGG" id="azo:azo0949"/>
<protein>
    <submittedName>
        <fullName evidence="2">Conserved hypothetical secreted protein</fullName>
    </submittedName>
</protein>
<accession>A1K411</accession>
<proteinExistence type="predicted"/>
<evidence type="ECO:0000313" key="2">
    <source>
        <dbReference type="EMBL" id="CAL93566.1"/>
    </source>
</evidence>
<gene>
    <name evidence="2" type="ordered locus">azo0949</name>
</gene>
<dbReference type="OrthoDB" id="9180266at2"/>
<name>A1K411_AZOSB</name>
<evidence type="ECO:0000259" key="1">
    <source>
        <dbReference type="Pfam" id="PF08376"/>
    </source>
</evidence>
<dbReference type="STRING" id="62928.azo0949"/>
<evidence type="ECO:0000313" key="3">
    <source>
        <dbReference type="Proteomes" id="UP000002588"/>
    </source>
</evidence>
<organism evidence="2 3">
    <name type="scientific">Azoarcus sp. (strain BH72)</name>
    <dbReference type="NCBI Taxonomy" id="418699"/>
    <lineage>
        <taxon>Bacteria</taxon>
        <taxon>Pseudomonadati</taxon>
        <taxon>Pseudomonadota</taxon>
        <taxon>Betaproteobacteria</taxon>
        <taxon>Rhodocyclales</taxon>
        <taxon>Zoogloeaceae</taxon>
        <taxon>Azoarcus</taxon>
    </lineage>
</organism>
<reference evidence="2 3" key="1">
    <citation type="journal article" date="2006" name="Nat. Biotechnol.">
        <title>Complete genome of the mutualistic, N2-fixing grass endophyte Azoarcus sp. strain BH72.</title>
        <authorList>
            <person name="Krause A."/>
            <person name="Ramakumar A."/>
            <person name="Bartels D."/>
            <person name="Battistoni F."/>
            <person name="Bekel T."/>
            <person name="Boch J."/>
            <person name="Boehm M."/>
            <person name="Friedrich F."/>
            <person name="Hurek T."/>
            <person name="Krause L."/>
            <person name="Linke B."/>
            <person name="McHardy A.C."/>
            <person name="Sarkar A."/>
            <person name="Schneiker S."/>
            <person name="Syed A.A."/>
            <person name="Thauer R."/>
            <person name="Vorhoelter F.-J."/>
            <person name="Weidner S."/>
            <person name="Puehler A."/>
            <person name="Reinhold-Hurek B."/>
            <person name="Kaiser O."/>
            <person name="Goesmann A."/>
        </authorList>
    </citation>
    <scope>NUCLEOTIDE SEQUENCE [LARGE SCALE GENOMIC DNA]</scope>
    <source>
        <strain evidence="2 3">BH72</strain>
    </source>
</reference>
<dbReference type="Proteomes" id="UP000002588">
    <property type="component" value="Chromosome"/>
</dbReference>
<dbReference type="AlphaFoldDB" id="A1K411"/>
<dbReference type="KEGG" id="aoa:dqs_1023"/>
<dbReference type="InterPro" id="IPR013587">
    <property type="entry name" value="Nitrate/nitrite_sensing"/>
</dbReference>
<sequence>MMEWQMGMAAALGGAAALWALHRVFGAGAAAGGRRALAALGSVGRLTELIAQVQQHRGMSGAWLAGDASFANRLPARQAAVAALFDALVEDATREDFERLPCFGSAELEALQRDWQQLVEQLPRLSPEESFLRHCRLIAVVLGWLGALGEARIAQQGAANLAPAVRKAVADLPALAECLGQARALGSAVAARGRCAPVARVRLHFLVSRAGGLLARAAQGAGAGAARPVGAFLQALRERVLQGERVGMDAATCFRLGTEAVDAVYVWLAQERSGIEHALHGLPSARPRWGERAGVRG</sequence>
<dbReference type="eggNOG" id="COG5000">
    <property type="taxonomic scope" value="Bacteria"/>
</dbReference>
<dbReference type="HOGENOM" id="CLU_905035_0_0_4"/>
<feature type="domain" description="Nitrate/nitrite sensing protein" evidence="1">
    <location>
        <begin position="48"/>
        <end position="233"/>
    </location>
</feature>
<keyword evidence="3" id="KW-1185">Reference proteome</keyword>
<dbReference type="Pfam" id="PF08376">
    <property type="entry name" value="NIT"/>
    <property type="match status" value="1"/>
</dbReference>